<evidence type="ECO:0000259" key="6">
    <source>
        <dbReference type="PROSITE" id="PS51192"/>
    </source>
</evidence>
<dbReference type="Pfam" id="PF12419">
    <property type="entry name" value="DUF3670"/>
    <property type="match status" value="1"/>
</dbReference>
<dbReference type="InterPro" id="IPR003586">
    <property type="entry name" value="Hint_dom_C"/>
</dbReference>
<dbReference type="SMART" id="SM00306">
    <property type="entry name" value="HintN"/>
    <property type="match status" value="1"/>
</dbReference>
<dbReference type="NCBIfam" id="TIGR01445">
    <property type="entry name" value="intein_Nterm"/>
    <property type="match status" value="1"/>
</dbReference>
<keyword evidence="2" id="KW-0068">Autocatalytic cleavage</keyword>
<keyword evidence="8" id="KW-0347">Helicase</keyword>
<dbReference type="SMART" id="SM00305">
    <property type="entry name" value="HintC"/>
    <property type="match status" value="1"/>
</dbReference>
<gene>
    <name evidence="8" type="ORF">DQ384_24670</name>
</gene>
<evidence type="ECO:0000313" key="9">
    <source>
        <dbReference type="Proteomes" id="UP000253094"/>
    </source>
</evidence>
<dbReference type="InterPro" id="IPR006141">
    <property type="entry name" value="Intein_N"/>
</dbReference>
<evidence type="ECO:0000259" key="5">
    <source>
        <dbReference type="PROSITE" id="PS50819"/>
    </source>
</evidence>
<dbReference type="FunFam" id="3.40.50.300:FF:000533">
    <property type="entry name" value="Helicase, Snf2 family"/>
    <property type="match status" value="1"/>
</dbReference>
<dbReference type="InterPro" id="IPR022138">
    <property type="entry name" value="DUF3670"/>
</dbReference>
<keyword evidence="9" id="KW-1185">Reference proteome</keyword>
<dbReference type="GO" id="GO:0016539">
    <property type="term" value="P:intein-mediated protein splicing"/>
    <property type="evidence" value="ECO:0007669"/>
    <property type="project" value="InterPro"/>
</dbReference>
<reference evidence="8 9" key="1">
    <citation type="submission" date="2018-06" db="EMBL/GenBank/DDBJ databases">
        <title>Sphaerisporangium craniellae sp. nov., isolated from a marine sponge in the South China Sea.</title>
        <authorList>
            <person name="Li L."/>
        </authorList>
    </citation>
    <scope>NUCLEOTIDE SEQUENCE [LARGE SCALE GENOMIC DNA]</scope>
    <source>
        <strain evidence="8 9">CCTCC AA 208026</strain>
    </source>
</reference>
<dbReference type="GO" id="GO:0005524">
    <property type="term" value="F:ATP binding"/>
    <property type="evidence" value="ECO:0007669"/>
    <property type="project" value="InterPro"/>
</dbReference>
<dbReference type="SUPFAM" id="SSF52540">
    <property type="entry name" value="P-loop containing nucleoside triphosphate hydrolases"/>
    <property type="match status" value="3"/>
</dbReference>
<evidence type="ECO:0000256" key="3">
    <source>
        <dbReference type="ARBA" id="ARBA00023000"/>
    </source>
</evidence>
<dbReference type="SUPFAM" id="SSF51294">
    <property type="entry name" value="Hedgehog/intein (Hint) domain"/>
    <property type="match status" value="1"/>
</dbReference>
<dbReference type="Gene3D" id="3.40.50.300">
    <property type="entry name" value="P-loop containing nucleotide triphosphate hydrolases"/>
    <property type="match status" value="1"/>
</dbReference>
<keyword evidence="8" id="KW-0067">ATP-binding</keyword>
<name>A0A367FF77_9ACTN</name>
<dbReference type="InterPro" id="IPR006142">
    <property type="entry name" value="INTEIN"/>
</dbReference>
<keyword evidence="3" id="KW-0651">Protein splicing</keyword>
<dbReference type="NCBIfam" id="TIGR01443">
    <property type="entry name" value="intein_Cterm"/>
    <property type="match status" value="1"/>
</dbReference>
<dbReference type="PANTHER" id="PTHR10799">
    <property type="entry name" value="SNF2/RAD54 HELICASE FAMILY"/>
    <property type="match status" value="1"/>
</dbReference>
<dbReference type="InterPro" id="IPR027417">
    <property type="entry name" value="P-loop_NTPase"/>
</dbReference>
<dbReference type="InterPro" id="IPR036844">
    <property type="entry name" value="Hint_dom_sf"/>
</dbReference>
<proteinExistence type="predicted"/>
<feature type="region of interest" description="Disordered" evidence="4">
    <location>
        <begin position="19"/>
        <end position="65"/>
    </location>
</feature>
<dbReference type="CDD" id="cd00081">
    <property type="entry name" value="Hint"/>
    <property type="match status" value="2"/>
</dbReference>
<feature type="domain" description="Helicase ATP-binding" evidence="6">
    <location>
        <begin position="1049"/>
        <end position="1211"/>
    </location>
</feature>
<sequence>MLVVHGTWIGGVPALWAEDTAAHGTTPPRGGDGTGRRDEVSGAALGGARENGGGERGRVRGGARPHPFAATAEALTAALGEAAARATPVQATLLLPGSAKAPLPSPESGLDGAARVPRVSPWRVPALAVPPADALALLENLSSPAPGRPGAPEWGPGASLRYLAVVAEHATALVRRGRVLPQLVAEDGVHAARWTPVITGADATAFRDLATAMPPVCRAAAGDRPAAAGKRPAAEGRPASQVLREVMTALADAATRRSLPDRLLRGNRPGPRSPLPERWLFALTGDDTTLPGVAAGEAETLGGALRDWLHAAHQLEGPIRVCFRLGEPEGDADTWELEFALQSVDDPSLYVPASLLWDGERVPGLPRRPDETLLAGLGRAVRLCPELHTALRDPRPSGMVVDTAWAFGFLRRSAPLLQAAGYGVRLPAWAGRKALGLKLTTRSRTSTRTRAAAGQGFGLDELVDFRVDLAVGDHTIGEEELEELARLKVPLVRVRGQWVELDDRQLKAALSVMERRRAGEMTVAEVIQEVVTGGDEELPLVGVDADGPLGDLLSGEADRRLTTVQTPATFNGALRPYQQRGLSWLTFLSQIGLGGILADDMGLGKCVAPDTPVFVEGILREAAEVWSLYAQDSTFDGEGEWARLAKPLTTASIDASGCMVTAEITRLYRQRVREKLRRVRLDDGSEILITARHRVLGVHGWVNDVVPGDRVCVPGRLPWRGDRVDPDLAVLLAWQISEGHEERKADLRITQKNRAVLESLRERVLALGRRLGLNFNQPTIRASRTVHELRMCSIDYATFLARHDYQWGCRSAAKRIPDLIMSADDETVKLFLREYFTAEGSVVPGTRLIEISSASPHIMRQLSVLLRRFGIWLRVSDVMKCATNGSGIKRPYQIGILGGPALCAFRSLIGFSDETKQAKLALICEKVANSNVEGVPGHDLLSAAYRLTGLPQRHFGVGTVYFAGTQELSRPTAQAAVAAMDRMLSGEAEREYQARPPTRWTPAILKAYSDLDRRALGHIRDELAGRAAREVFYARVKSVEEVDYEGYVYDFEVAGHHNFVAGGMLCHNTAQTLSLLLEERVAGSPGPTLLVCPMSLLSNWQKEAERFAPSLRVYVHHGGTRKREEELVAAVGEADLVVTTYGTALRDAEVLRRFAWGRVVCDEAQAIKNSGARQAQAVRSIPARTRLALTGTPVENHLAELWSIMEFCNPGLLGPAKRFRDRYQEPIEARGDEQAARALKRATQPFVLRRLKTDKTIISDLPDKLEMKVWCTLTPEQASLYQAVVNDMMTRIDQTEGIERRGNVLATMTRLKQVCNHPAHLLKDGSRLAGRSGKLARLEELAEEVVEEGDKALVFTQYAEFGSLLQPYLAAHLDRPVLWLHGGLTKKKRDELVERFQSDDEPMIFLLSLKAAGTGLNLTAANHVIHVDRWWNPAVEDQATDRAFRIGQTRNVQVRKFVCAGTLEERIDEMIERKKALAESVVGAGEDWIADLTTEQLRELFRLGPEAVS</sequence>
<evidence type="ECO:0000259" key="7">
    <source>
        <dbReference type="PROSITE" id="PS51194"/>
    </source>
</evidence>
<dbReference type="InterPro" id="IPR049730">
    <property type="entry name" value="SNF2/RAD54-like_C"/>
</dbReference>
<dbReference type="PRINTS" id="PR00379">
    <property type="entry name" value="INTEIN"/>
</dbReference>
<dbReference type="InterPro" id="IPR038718">
    <property type="entry name" value="SNF2-like_sf"/>
</dbReference>
<dbReference type="Pfam" id="PF00271">
    <property type="entry name" value="Helicase_C"/>
    <property type="match status" value="1"/>
</dbReference>
<dbReference type="SMART" id="SM00490">
    <property type="entry name" value="HELICc"/>
    <property type="match status" value="1"/>
</dbReference>
<dbReference type="InterPro" id="IPR000330">
    <property type="entry name" value="SNF2_N"/>
</dbReference>
<dbReference type="Pfam" id="PF00176">
    <property type="entry name" value="SNF2-rel_dom"/>
    <property type="match status" value="1"/>
</dbReference>
<evidence type="ECO:0000256" key="2">
    <source>
        <dbReference type="ARBA" id="ARBA00022813"/>
    </source>
</evidence>
<evidence type="ECO:0000256" key="1">
    <source>
        <dbReference type="ARBA" id="ARBA00022801"/>
    </source>
</evidence>
<dbReference type="InterPro" id="IPR027434">
    <property type="entry name" value="Homing_endonucl"/>
</dbReference>
<organism evidence="8 9">
    <name type="scientific">Sphaerisporangium album</name>
    <dbReference type="NCBI Taxonomy" id="509200"/>
    <lineage>
        <taxon>Bacteria</taxon>
        <taxon>Bacillati</taxon>
        <taxon>Actinomycetota</taxon>
        <taxon>Actinomycetes</taxon>
        <taxon>Streptosporangiales</taxon>
        <taxon>Streptosporangiaceae</taxon>
        <taxon>Sphaerisporangium</taxon>
    </lineage>
</organism>
<protein>
    <submittedName>
        <fullName evidence="8">Helicase</fullName>
    </submittedName>
</protein>
<keyword evidence="8" id="KW-0547">Nucleotide-binding</keyword>
<dbReference type="SUPFAM" id="SSF55608">
    <property type="entry name" value="Homing endonucleases"/>
    <property type="match status" value="1"/>
</dbReference>
<dbReference type="EMBL" id="QOIL01000014">
    <property type="protein sequence ID" value="RCG28315.1"/>
    <property type="molecule type" value="Genomic_DNA"/>
</dbReference>
<dbReference type="PROSITE" id="PS51194">
    <property type="entry name" value="HELICASE_CTER"/>
    <property type="match status" value="1"/>
</dbReference>
<accession>A0A367FF77</accession>
<feature type="domain" description="DOD-type homing endonuclease" evidence="5">
    <location>
        <begin position="731"/>
        <end position="871"/>
    </location>
</feature>
<dbReference type="Gene3D" id="2.170.16.10">
    <property type="entry name" value="Hedgehog/Intein (Hint) domain"/>
    <property type="match status" value="1"/>
</dbReference>
<dbReference type="GO" id="GO:0016787">
    <property type="term" value="F:hydrolase activity"/>
    <property type="evidence" value="ECO:0007669"/>
    <property type="project" value="UniProtKB-KW"/>
</dbReference>
<dbReference type="InterPro" id="IPR014001">
    <property type="entry name" value="Helicase_ATP-bd"/>
</dbReference>
<dbReference type="Proteomes" id="UP000253094">
    <property type="component" value="Unassembled WGS sequence"/>
</dbReference>
<dbReference type="InterPro" id="IPR001650">
    <property type="entry name" value="Helicase_C-like"/>
</dbReference>
<dbReference type="InterPro" id="IPR003587">
    <property type="entry name" value="Hint_dom_N"/>
</dbReference>
<dbReference type="PROSITE" id="PS50817">
    <property type="entry name" value="INTEIN_N_TER"/>
    <property type="match status" value="1"/>
</dbReference>
<evidence type="ECO:0000256" key="4">
    <source>
        <dbReference type="SAM" id="MobiDB-lite"/>
    </source>
</evidence>
<dbReference type="PROSITE" id="PS50818">
    <property type="entry name" value="INTEIN_C_TER"/>
    <property type="match status" value="1"/>
</dbReference>
<dbReference type="InterPro" id="IPR030934">
    <property type="entry name" value="Intein_C"/>
</dbReference>
<evidence type="ECO:0000313" key="8">
    <source>
        <dbReference type="EMBL" id="RCG28315.1"/>
    </source>
</evidence>
<dbReference type="SMART" id="SM00487">
    <property type="entry name" value="DEXDc"/>
    <property type="match status" value="1"/>
</dbReference>
<dbReference type="GO" id="GO:0004386">
    <property type="term" value="F:helicase activity"/>
    <property type="evidence" value="ECO:0007669"/>
    <property type="project" value="UniProtKB-KW"/>
</dbReference>
<dbReference type="CDD" id="cd18793">
    <property type="entry name" value="SF2_C_SNF"/>
    <property type="match status" value="1"/>
</dbReference>
<dbReference type="GO" id="GO:0004519">
    <property type="term" value="F:endonuclease activity"/>
    <property type="evidence" value="ECO:0007669"/>
    <property type="project" value="InterPro"/>
</dbReference>
<comment type="caution">
    <text evidence="8">The sequence shown here is derived from an EMBL/GenBank/DDBJ whole genome shotgun (WGS) entry which is preliminary data.</text>
</comment>
<dbReference type="Gene3D" id="3.40.50.10810">
    <property type="entry name" value="Tandem AAA-ATPase domain"/>
    <property type="match status" value="2"/>
</dbReference>
<feature type="domain" description="Helicase C-terminal" evidence="7">
    <location>
        <begin position="1337"/>
        <end position="1493"/>
    </location>
</feature>
<dbReference type="OrthoDB" id="9760715at2"/>
<dbReference type="Gene3D" id="3.10.28.10">
    <property type="entry name" value="Homing endonucleases"/>
    <property type="match status" value="1"/>
</dbReference>
<keyword evidence="1" id="KW-0378">Hydrolase</keyword>
<dbReference type="PROSITE" id="PS51192">
    <property type="entry name" value="HELICASE_ATP_BIND_1"/>
    <property type="match status" value="1"/>
</dbReference>
<dbReference type="InterPro" id="IPR004042">
    <property type="entry name" value="Intein_endonuc_central"/>
</dbReference>
<dbReference type="PROSITE" id="PS50819">
    <property type="entry name" value="INTEIN_ENDONUCLEASE"/>
    <property type="match status" value="1"/>
</dbReference>